<sequence>MNWTNCRFQDSRVSSDAFLNNPSPLLCSENFTTLKPEIKPDELSSLGTAATVISGSVGVVALILLLVGLLSMTLKKWRHERLFKKQLRHQTNFLHKTSLSVTGVLSLKEFSCHADAIYSNVINLTPWKEDDFAVYANMPPFDRPRKTSPDQVEYASIVFH</sequence>
<accession>A0A485MYX9</accession>
<dbReference type="AlphaFoldDB" id="A0A485MYX9"/>
<name>A0A485MYX9_LYNPA</name>
<keyword evidence="1" id="KW-0812">Transmembrane</keyword>
<protein>
    <submittedName>
        <fullName evidence="2">Uncharacterized protein</fullName>
    </submittedName>
</protein>
<gene>
    <name evidence="2" type="ORF">LYPA_23C008198</name>
</gene>
<evidence type="ECO:0000313" key="2">
    <source>
        <dbReference type="EMBL" id="VFV26295.1"/>
    </source>
</evidence>
<dbReference type="EMBL" id="CAAGRJ010008518">
    <property type="protein sequence ID" value="VFV26295.1"/>
    <property type="molecule type" value="Genomic_DNA"/>
</dbReference>
<feature type="transmembrane region" description="Helical" evidence="1">
    <location>
        <begin position="49"/>
        <end position="74"/>
    </location>
</feature>
<evidence type="ECO:0000313" key="3">
    <source>
        <dbReference type="Proteomes" id="UP000386466"/>
    </source>
</evidence>
<keyword evidence="1" id="KW-0472">Membrane</keyword>
<reference evidence="2 3" key="1">
    <citation type="submission" date="2019-01" db="EMBL/GenBank/DDBJ databases">
        <authorList>
            <person name="Alioto T."/>
            <person name="Alioto T."/>
        </authorList>
    </citation>
    <scope>NUCLEOTIDE SEQUENCE [LARGE SCALE GENOMIC DNA]</scope>
</reference>
<keyword evidence="3" id="KW-1185">Reference proteome</keyword>
<keyword evidence="1" id="KW-1133">Transmembrane helix</keyword>
<organism evidence="2 3">
    <name type="scientific">Lynx pardinus</name>
    <name type="common">Iberian lynx</name>
    <name type="synonym">Felis pardina</name>
    <dbReference type="NCBI Taxonomy" id="191816"/>
    <lineage>
        <taxon>Eukaryota</taxon>
        <taxon>Metazoa</taxon>
        <taxon>Chordata</taxon>
        <taxon>Craniata</taxon>
        <taxon>Vertebrata</taxon>
        <taxon>Euteleostomi</taxon>
        <taxon>Mammalia</taxon>
        <taxon>Eutheria</taxon>
        <taxon>Laurasiatheria</taxon>
        <taxon>Carnivora</taxon>
        <taxon>Feliformia</taxon>
        <taxon>Felidae</taxon>
        <taxon>Felinae</taxon>
        <taxon>Lynx</taxon>
    </lineage>
</organism>
<dbReference type="Proteomes" id="UP000386466">
    <property type="component" value="Unassembled WGS sequence"/>
</dbReference>
<proteinExistence type="predicted"/>
<evidence type="ECO:0000256" key="1">
    <source>
        <dbReference type="SAM" id="Phobius"/>
    </source>
</evidence>